<sequence>MPADRALLSDRAKVHLRVDTSLVESIEHDPSESQKARLRRHARRHPYKKPPKSAKADPAGASNEIAIAVQPAHAYNTRNRRGRTVLTVKPKPRLPPLPPLKSFHSLAEEISFAFSDGEYDPTTIYPPQHSYPPSSSVRFPQPFTHIIRIVHPTARLSHLGTRYPKFTTESSNPPQLIPGEAWVHYDDASRRSILTLVTSSRPLKRGNMPSLTKTQLIVARDFMMLALPLLLSSPEDGEGPNSRSKSPAPVSDPAHVLITGPAELSTSEELLASSELTKQTARNIICIASVFCAYGAGNSIHDVLQSIHDHIYHKISRVQVHQLTKAYQGENDNSSSDKYVETLSDIEPWKPHFGLVSPEVQDLLRFAVHADDPYSVFVN</sequence>
<accession>A0A409YWB4</accession>
<dbReference type="EMBL" id="NHYE01000136">
    <property type="protein sequence ID" value="PPR07317.1"/>
    <property type="molecule type" value="Genomic_DNA"/>
</dbReference>
<name>A0A409YWB4_9AGAR</name>
<organism evidence="2 3">
    <name type="scientific">Gymnopilus dilepis</name>
    <dbReference type="NCBI Taxonomy" id="231916"/>
    <lineage>
        <taxon>Eukaryota</taxon>
        <taxon>Fungi</taxon>
        <taxon>Dikarya</taxon>
        <taxon>Basidiomycota</taxon>
        <taxon>Agaricomycotina</taxon>
        <taxon>Agaricomycetes</taxon>
        <taxon>Agaricomycetidae</taxon>
        <taxon>Agaricales</taxon>
        <taxon>Agaricineae</taxon>
        <taxon>Hymenogastraceae</taxon>
        <taxon>Gymnopilus</taxon>
    </lineage>
</organism>
<feature type="compositionally biased region" description="Basic and acidic residues" evidence="1">
    <location>
        <begin position="25"/>
        <end position="35"/>
    </location>
</feature>
<feature type="region of interest" description="Disordered" evidence="1">
    <location>
        <begin position="234"/>
        <end position="255"/>
    </location>
</feature>
<proteinExistence type="predicted"/>
<dbReference type="AlphaFoldDB" id="A0A409YWB4"/>
<dbReference type="InParanoid" id="A0A409YWB4"/>
<reference evidence="2 3" key="1">
    <citation type="journal article" date="2018" name="Evol. Lett.">
        <title>Horizontal gene cluster transfer increased hallucinogenic mushroom diversity.</title>
        <authorList>
            <person name="Reynolds H.T."/>
            <person name="Vijayakumar V."/>
            <person name="Gluck-Thaler E."/>
            <person name="Korotkin H.B."/>
            <person name="Matheny P.B."/>
            <person name="Slot J.C."/>
        </authorList>
    </citation>
    <scope>NUCLEOTIDE SEQUENCE [LARGE SCALE GENOMIC DNA]</scope>
    <source>
        <strain evidence="2 3">SRW20</strain>
    </source>
</reference>
<comment type="caution">
    <text evidence="2">The sequence shown here is derived from an EMBL/GenBank/DDBJ whole genome shotgun (WGS) entry which is preliminary data.</text>
</comment>
<evidence type="ECO:0000313" key="3">
    <source>
        <dbReference type="Proteomes" id="UP000284706"/>
    </source>
</evidence>
<keyword evidence="3" id="KW-1185">Reference proteome</keyword>
<gene>
    <name evidence="2" type="ORF">CVT26_013678</name>
</gene>
<feature type="region of interest" description="Disordered" evidence="1">
    <location>
        <begin position="25"/>
        <end position="61"/>
    </location>
</feature>
<dbReference type="OrthoDB" id="10680913at2759"/>
<evidence type="ECO:0000313" key="2">
    <source>
        <dbReference type="EMBL" id="PPR07317.1"/>
    </source>
</evidence>
<dbReference type="Proteomes" id="UP000284706">
    <property type="component" value="Unassembled WGS sequence"/>
</dbReference>
<protein>
    <submittedName>
        <fullName evidence="2">Uncharacterized protein</fullName>
    </submittedName>
</protein>
<feature type="compositionally biased region" description="Basic residues" evidence="1">
    <location>
        <begin position="36"/>
        <end position="52"/>
    </location>
</feature>
<evidence type="ECO:0000256" key="1">
    <source>
        <dbReference type="SAM" id="MobiDB-lite"/>
    </source>
</evidence>